<sequence>MDATASGVKGPCATLPHSDHPSARISNGQVDLVVFLPDAKDGYYRSSRFDWSGIIGCASYRGHTYFGEWFDKYDPMSNDAVTGPAEEFRANDGKELGYAEAPVGGEFVKPGVGVLTKTEDRPYRFGTVYPIVDHGRWKVKVKARTITFTQQLRSRTGYSYDYTKVLELDATGSTFTLRHKLKNVGTKLIDTNVYDHDFFMLDGKPTGEDQSVTFGFTPVAKEPLGDAAEIRGNQILFTRTPGRDHAAQGYLTGWTGRPGEYSVRVVDGNTGVAITQTSSSPISRGYFWSTAKTICPELYIPISLPPRTSQKWDIHYTLEAPPE</sequence>
<dbReference type="Proteomes" id="UP000006056">
    <property type="component" value="Chromosome"/>
</dbReference>
<dbReference type="KEGG" id="trs:Terro_2948"/>
<proteinExistence type="predicted"/>
<keyword evidence="3" id="KW-1185">Reference proteome</keyword>
<accession>I3ZIW5</accession>
<dbReference type="InterPro" id="IPR011013">
    <property type="entry name" value="Gal_mutarotase_sf_dom"/>
</dbReference>
<dbReference type="RefSeq" id="WP_014786447.1">
    <property type="nucleotide sequence ID" value="NC_018014.1"/>
</dbReference>
<organism evidence="2 3">
    <name type="scientific">Terriglobus roseus (strain DSM 18391 / NRRL B-41598 / KBS 63)</name>
    <dbReference type="NCBI Taxonomy" id="926566"/>
    <lineage>
        <taxon>Bacteria</taxon>
        <taxon>Pseudomonadati</taxon>
        <taxon>Acidobacteriota</taxon>
        <taxon>Terriglobia</taxon>
        <taxon>Terriglobales</taxon>
        <taxon>Acidobacteriaceae</taxon>
        <taxon>Terriglobus</taxon>
    </lineage>
</organism>
<feature type="region of interest" description="Disordered" evidence="1">
    <location>
        <begin position="1"/>
        <end position="21"/>
    </location>
</feature>
<dbReference type="eggNOG" id="COG2017">
    <property type="taxonomic scope" value="Bacteria"/>
</dbReference>
<dbReference type="HOGENOM" id="CLU_064408_0_0_0"/>
<dbReference type="SUPFAM" id="SSF74650">
    <property type="entry name" value="Galactose mutarotase-like"/>
    <property type="match status" value="1"/>
</dbReference>
<dbReference type="GO" id="GO:0003824">
    <property type="term" value="F:catalytic activity"/>
    <property type="evidence" value="ECO:0007669"/>
    <property type="project" value="InterPro"/>
</dbReference>
<evidence type="ECO:0000313" key="2">
    <source>
        <dbReference type="EMBL" id="AFL89183.1"/>
    </source>
</evidence>
<dbReference type="EMBL" id="CP003379">
    <property type="protein sequence ID" value="AFL89183.1"/>
    <property type="molecule type" value="Genomic_DNA"/>
</dbReference>
<evidence type="ECO:0000313" key="3">
    <source>
        <dbReference type="Proteomes" id="UP000006056"/>
    </source>
</evidence>
<reference evidence="2 3" key="1">
    <citation type="submission" date="2012-06" db="EMBL/GenBank/DDBJ databases">
        <title>Complete genome of Terriglobus roseus DSM 18391.</title>
        <authorList>
            <consortium name="US DOE Joint Genome Institute (JGI-PGF)"/>
            <person name="Lucas S."/>
            <person name="Copeland A."/>
            <person name="Lapidus A."/>
            <person name="Glavina del Rio T."/>
            <person name="Dalin E."/>
            <person name="Tice H."/>
            <person name="Bruce D."/>
            <person name="Goodwin L."/>
            <person name="Pitluck S."/>
            <person name="Peters L."/>
            <person name="Mikhailova N."/>
            <person name="Munk A.C.C."/>
            <person name="Kyrpides N."/>
            <person name="Mavromatis K."/>
            <person name="Ivanova N."/>
            <person name="Brettin T."/>
            <person name="Detter J.C."/>
            <person name="Han C."/>
            <person name="Larimer F."/>
            <person name="Land M."/>
            <person name="Hauser L."/>
            <person name="Markowitz V."/>
            <person name="Cheng J.-F."/>
            <person name="Hugenholtz P."/>
            <person name="Woyke T."/>
            <person name="Wu D."/>
            <person name="Brambilla E."/>
            <person name="Klenk H.-P."/>
            <person name="Eisen J.A."/>
        </authorList>
    </citation>
    <scope>NUCLEOTIDE SEQUENCE [LARGE SCALE GENOMIC DNA]</scope>
    <source>
        <strain evidence="3">DSM 18391 / NRRL B-41598 / KBS 63</strain>
    </source>
</reference>
<dbReference type="AlphaFoldDB" id="I3ZIW5"/>
<dbReference type="OrthoDB" id="5621785at2"/>
<dbReference type="InterPro" id="IPR014718">
    <property type="entry name" value="GH-type_carb-bd"/>
</dbReference>
<dbReference type="GO" id="GO:0030246">
    <property type="term" value="F:carbohydrate binding"/>
    <property type="evidence" value="ECO:0007669"/>
    <property type="project" value="InterPro"/>
</dbReference>
<dbReference type="STRING" id="926566.Terro_2948"/>
<dbReference type="GO" id="GO:0005975">
    <property type="term" value="P:carbohydrate metabolic process"/>
    <property type="evidence" value="ECO:0007669"/>
    <property type="project" value="InterPro"/>
</dbReference>
<protein>
    <submittedName>
        <fullName evidence="2">Uncharacterized protein</fullName>
    </submittedName>
</protein>
<gene>
    <name evidence="2" type="ordered locus">Terro_2948</name>
</gene>
<dbReference type="Gene3D" id="2.70.98.10">
    <property type="match status" value="1"/>
</dbReference>
<name>I3ZIW5_TERRK</name>
<evidence type="ECO:0000256" key="1">
    <source>
        <dbReference type="SAM" id="MobiDB-lite"/>
    </source>
</evidence>